<dbReference type="EMBL" id="CP119935">
    <property type="protein sequence ID" value="WFD02729.1"/>
    <property type="molecule type" value="Genomic_DNA"/>
</dbReference>
<evidence type="ECO:0000259" key="10">
    <source>
        <dbReference type="PROSITE" id="PS50873"/>
    </source>
</evidence>
<dbReference type="InterPro" id="IPR019794">
    <property type="entry name" value="Peroxidases_AS"/>
</dbReference>
<evidence type="ECO:0000256" key="6">
    <source>
        <dbReference type="ARBA" id="ARBA00023002"/>
    </source>
</evidence>
<keyword evidence="3 8" id="KW-0575">Peroxidase</keyword>
<dbReference type="Pfam" id="PF00141">
    <property type="entry name" value="peroxidase"/>
    <property type="match status" value="1"/>
</dbReference>
<dbReference type="InterPro" id="IPR010255">
    <property type="entry name" value="Haem_peroxidase_sf"/>
</dbReference>
<dbReference type="GO" id="GO:0004601">
    <property type="term" value="F:peroxidase activity"/>
    <property type="evidence" value="ECO:0007669"/>
    <property type="project" value="UniProtKB-KW"/>
</dbReference>
<dbReference type="AlphaFoldDB" id="A0AAF0E1B8"/>
<comment type="similarity">
    <text evidence="2">Belongs to the peroxidase family. Cytochrome c peroxidase subfamily.</text>
</comment>
<dbReference type="PANTHER" id="PTHR31356">
    <property type="entry name" value="THYLAKOID LUMENAL 29 KDA PROTEIN, CHLOROPLASTIC-RELATED"/>
    <property type="match status" value="1"/>
</dbReference>
<dbReference type="PROSITE" id="PS00436">
    <property type="entry name" value="PEROXIDASE_2"/>
    <property type="match status" value="1"/>
</dbReference>
<keyword evidence="12" id="KW-1185">Reference proteome</keyword>
<evidence type="ECO:0000256" key="4">
    <source>
        <dbReference type="ARBA" id="ARBA00022617"/>
    </source>
</evidence>
<dbReference type="Gene3D" id="1.10.420.10">
    <property type="entry name" value="Peroxidase, domain 2"/>
    <property type="match status" value="1"/>
</dbReference>
<evidence type="ECO:0000256" key="7">
    <source>
        <dbReference type="ARBA" id="ARBA00023004"/>
    </source>
</evidence>
<dbReference type="GO" id="GO:0034599">
    <property type="term" value="P:cellular response to oxidative stress"/>
    <property type="evidence" value="ECO:0007669"/>
    <property type="project" value="InterPro"/>
</dbReference>
<gene>
    <name evidence="11" type="primary">CCP2</name>
    <name evidence="11" type="ORF">MOBT1_001413</name>
</gene>
<evidence type="ECO:0000256" key="1">
    <source>
        <dbReference type="ARBA" id="ARBA00003917"/>
    </source>
</evidence>
<dbReference type="PRINTS" id="PR00459">
    <property type="entry name" value="ASPEROXIDASE"/>
</dbReference>
<dbReference type="GO" id="GO:0000302">
    <property type="term" value="P:response to reactive oxygen species"/>
    <property type="evidence" value="ECO:0007669"/>
    <property type="project" value="TreeGrafter"/>
</dbReference>
<keyword evidence="6 8" id="KW-0560">Oxidoreductase</keyword>
<accession>A0AAF0E1B8</accession>
<proteinExistence type="inferred from homology"/>
<dbReference type="InterPro" id="IPR002016">
    <property type="entry name" value="Haem_peroxidase"/>
</dbReference>
<keyword evidence="7" id="KW-0408">Iron</keyword>
<reference evidence="11" key="1">
    <citation type="submission" date="2023-03" db="EMBL/GenBank/DDBJ databases">
        <title>Mating type loci evolution in Malassezia.</title>
        <authorList>
            <person name="Coelho M.A."/>
        </authorList>
    </citation>
    <scope>NUCLEOTIDE SEQUENCE</scope>
    <source>
        <strain evidence="11">CBS 7876</strain>
    </source>
</reference>
<dbReference type="InterPro" id="IPR044831">
    <property type="entry name" value="Ccp1-like"/>
</dbReference>
<dbReference type="InterPro" id="IPR002207">
    <property type="entry name" value="Peroxidase_I"/>
</dbReference>
<dbReference type="FunFam" id="1.10.420.10:FF:000009">
    <property type="entry name" value="Ascorbate peroxidase"/>
    <property type="match status" value="1"/>
</dbReference>
<feature type="domain" description="Plant heme peroxidase family profile" evidence="10">
    <location>
        <begin position="71"/>
        <end position="284"/>
    </location>
</feature>
<dbReference type="EC" id="1.11.1.-" evidence="8"/>
<dbReference type="Proteomes" id="UP001214603">
    <property type="component" value="Chromosome 2"/>
</dbReference>
<dbReference type="SUPFAM" id="SSF48113">
    <property type="entry name" value="Heme-dependent peroxidases"/>
    <property type="match status" value="1"/>
</dbReference>
<sequence>MSKPGDFDAVRKDVTAILKNKNYDDGSIGPVVLRLAWHASGTYSKEDDTGGSNGAGMRYEEEGGDPANAGLQHARVFLEPIKKKHDWISYADLWTLAGVTAVKAMGGPDIPWTPGRTDFSDTKFLPPRGRLPDGAQAQDHLRHIFYRMGFNDQEIVALSGAHNLGRCHSDRSGFDGPWSVNPTRFSNQYYKLLLQLKWEPRKWDGPFQYSARAPGMDEDDEPLMMLPTDYALIQDDKFRPWVEKYAADQNLFFEDFSKVFAKLIELGVYRDEDGIARCDKRDAKGSYISAPKKKDSVDSKPNL</sequence>
<keyword evidence="4" id="KW-0349">Heme</keyword>
<dbReference type="PROSITE" id="PS50873">
    <property type="entry name" value="PEROXIDASE_4"/>
    <property type="match status" value="1"/>
</dbReference>
<dbReference type="FunFam" id="1.10.520.10:FF:000005">
    <property type="entry name" value="Cytochrome c peroxidase"/>
    <property type="match status" value="1"/>
</dbReference>
<keyword evidence="5" id="KW-0479">Metal-binding</keyword>
<dbReference type="GO" id="GO:0020037">
    <property type="term" value="F:heme binding"/>
    <property type="evidence" value="ECO:0007669"/>
    <property type="project" value="UniProtKB-UniRule"/>
</dbReference>
<evidence type="ECO:0000256" key="9">
    <source>
        <dbReference type="SAM" id="MobiDB-lite"/>
    </source>
</evidence>
<dbReference type="Gene3D" id="1.10.520.10">
    <property type="match status" value="1"/>
</dbReference>
<evidence type="ECO:0000256" key="3">
    <source>
        <dbReference type="ARBA" id="ARBA00022559"/>
    </source>
</evidence>
<dbReference type="PRINTS" id="PR00458">
    <property type="entry name" value="PEROXIDASE"/>
</dbReference>
<dbReference type="CDD" id="cd00691">
    <property type="entry name" value="ascorbate_peroxidase"/>
    <property type="match status" value="1"/>
</dbReference>
<evidence type="ECO:0000256" key="2">
    <source>
        <dbReference type="ARBA" id="ARBA00005997"/>
    </source>
</evidence>
<dbReference type="PANTHER" id="PTHR31356:SF36">
    <property type="entry name" value="L-ASCORBATE PEROXIDASE 3"/>
    <property type="match status" value="1"/>
</dbReference>
<evidence type="ECO:0000313" key="11">
    <source>
        <dbReference type="EMBL" id="WFD02729.1"/>
    </source>
</evidence>
<name>A0AAF0E1B8_9BASI</name>
<evidence type="ECO:0000256" key="8">
    <source>
        <dbReference type="RuleBase" id="RU363051"/>
    </source>
</evidence>
<protein>
    <recommendedName>
        <fullName evidence="8">Peroxidase</fullName>
        <ecNumber evidence="8">1.11.1.-</ecNumber>
    </recommendedName>
</protein>
<dbReference type="GO" id="GO:0042744">
    <property type="term" value="P:hydrogen peroxide catabolic process"/>
    <property type="evidence" value="ECO:0007669"/>
    <property type="project" value="TreeGrafter"/>
</dbReference>
<evidence type="ECO:0000313" key="12">
    <source>
        <dbReference type="Proteomes" id="UP001214603"/>
    </source>
</evidence>
<organism evidence="11 12">
    <name type="scientific">Malassezia obtusa</name>
    <dbReference type="NCBI Taxonomy" id="76774"/>
    <lineage>
        <taxon>Eukaryota</taxon>
        <taxon>Fungi</taxon>
        <taxon>Dikarya</taxon>
        <taxon>Basidiomycota</taxon>
        <taxon>Ustilaginomycotina</taxon>
        <taxon>Malasseziomycetes</taxon>
        <taxon>Malasseziales</taxon>
        <taxon>Malasseziaceae</taxon>
        <taxon>Malassezia</taxon>
    </lineage>
</organism>
<feature type="region of interest" description="Disordered" evidence="9">
    <location>
        <begin position="43"/>
        <end position="63"/>
    </location>
</feature>
<dbReference type="GO" id="GO:0046872">
    <property type="term" value="F:metal ion binding"/>
    <property type="evidence" value="ECO:0007669"/>
    <property type="project" value="UniProtKB-UniRule"/>
</dbReference>
<comment type="function">
    <text evidence="1">Destroys radicals which are normally produced within the cells and which are toxic to biological systems.</text>
</comment>
<evidence type="ECO:0000256" key="5">
    <source>
        <dbReference type="ARBA" id="ARBA00022723"/>
    </source>
</evidence>